<gene>
    <name evidence="2" type="ORF">MW046_07030</name>
</gene>
<reference evidence="2" key="1">
    <citation type="submission" date="2022-04" db="EMBL/GenBank/DDBJ databases">
        <title>Halocatena sp. nov., isolated from a salt lake.</title>
        <authorList>
            <person name="Cui H.-L."/>
        </authorList>
    </citation>
    <scope>NUCLEOTIDE SEQUENCE</scope>
    <source>
        <strain evidence="2">AD-1</strain>
    </source>
</reference>
<dbReference type="RefSeq" id="WP_247992426.1">
    <property type="nucleotide sequence ID" value="NZ_CP096019.1"/>
</dbReference>
<dbReference type="Pfam" id="PF24378">
    <property type="entry name" value="DUF7534"/>
    <property type="match status" value="1"/>
</dbReference>
<dbReference type="Proteomes" id="UP000831768">
    <property type="component" value="Chromosome"/>
</dbReference>
<dbReference type="AlphaFoldDB" id="A0A8T9ZZ64"/>
<keyword evidence="1" id="KW-0812">Transmembrane</keyword>
<proteinExistence type="predicted"/>
<keyword evidence="1" id="KW-1133">Transmembrane helix</keyword>
<sequence length="127" mass="13991">MAVSVLLGYWIHADATARGSDSALSWAIGSVATLLGTVAYFLYRHKIGGRSEPASRRERIAGTVVFAQLFALVLGAKLSPPDPFTQLLQLPPLVVVGLLPAYWLVWRGGYARLRRRIGLVHDDEQRH</sequence>
<dbReference type="KEGG" id="haad:MW046_07030"/>
<feature type="transmembrane region" description="Helical" evidence="1">
    <location>
        <begin position="23"/>
        <end position="43"/>
    </location>
</feature>
<keyword evidence="1" id="KW-0472">Membrane</keyword>
<dbReference type="GeneID" id="71927787"/>
<accession>A0A8T9ZZ64</accession>
<evidence type="ECO:0000256" key="1">
    <source>
        <dbReference type="SAM" id="Phobius"/>
    </source>
</evidence>
<feature type="transmembrane region" description="Helical" evidence="1">
    <location>
        <begin position="88"/>
        <end position="106"/>
    </location>
</feature>
<name>A0A8T9ZZ64_9EURY</name>
<protein>
    <submittedName>
        <fullName evidence="2">Uncharacterized protein</fullName>
    </submittedName>
</protein>
<dbReference type="EMBL" id="CP096019">
    <property type="protein sequence ID" value="UPM41746.1"/>
    <property type="molecule type" value="Genomic_DNA"/>
</dbReference>
<organism evidence="2 3">
    <name type="scientific">Halocatena salina</name>
    <dbReference type="NCBI Taxonomy" id="2934340"/>
    <lineage>
        <taxon>Archaea</taxon>
        <taxon>Methanobacteriati</taxon>
        <taxon>Methanobacteriota</taxon>
        <taxon>Stenosarchaea group</taxon>
        <taxon>Halobacteria</taxon>
        <taxon>Halobacteriales</taxon>
        <taxon>Natronomonadaceae</taxon>
        <taxon>Halocatena</taxon>
    </lineage>
</organism>
<feature type="transmembrane region" description="Helical" evidence="1">
    <location>
        <begin position="59"/>
        <end position="76"/>
    </location>
</feature>
<keyword evidence="3" id="KW-1185">Reference proteome</keyword>
<evidence type="ECO:0000313" key="2">
    <source>
        <dbReference type="EMBL" id="UPM41746.1"/>
    </source>
</evidence>
<evidence type="ECO:0000313" key="3">
    <source>
        <dbReference type="Proteomes" id="UP000831768"/>
    </source>
</evidence>
<dbReference type="InterPro" id="IPR055956">
    <property type="entry name" value="DUF7534"/>
</dbReference>